<accession>A0A453NK56</accession>
<evidence type="ECO:0000259" key="1">
    <source>
        <dbReference type="PROSITE" id="PS50030"/>
    </source>
</evidence>
<reference evidence="3" key="2">
    <citation type="journal article" date="2017" name="Nat. Plants">
        <title>The Aegilops tauschii genome reveals multiple impacts of transposons.</title>
        <authorList>
            <person name="Zhao G."/>
            <person name="Zou C."/>
            <person name="Li K."/>
            <person name="Wang K."/>
            <person name="Li T."/>
            <person name="Gao L."/>
            <person name="Zhang X."/>
            <person name="Wang H."/>
            <person name="Yang Z."/>
            <person name="Liu X."/>
            <person name="Jiang W."/>
            <person name="Mao L."/>
            <person name="Kong X."/>
            <person name="Jiao Y."/>
            <person name="Jia J."/>
        </authorList>
    </citation>
    <scope>NUCLEOTIDE SEQUENCE [LARGE SCALE GENOMIC DNA]</scope>
    <source>
        <strain evidence="3">cv. AL8/78</strain>
    </source>
</reference>
<organism evidence="2 3">
    <name type="scientific">Aegilops tauschii subsp. strangulata</name>
    <name type="common">Goatgrass</name>
    <dbReference type="NCBI Taxonomy" id="200361"/>
    <lineage>
        <taxon>Eukaryota</taxon>
        <taxon>Viridiplantae</taxon>
        <taxon>Streptophyta</taxon>
        <taxon>Embryophyta</taxon>
        <taxon>Tracheophyta</taxon>
        <taxon>Spermatophyta</taxon>
        <taxon>Magnoliopsida</taxon>
        <taxon>Liliopsida</taxon>
        <taxon>Poales</taxon>
        <taxon>Poaceae</taxon>
        <taxon>BOP clade</taxon>
        <taxon>Pooideae</taxon>
        <taxon>Triticodae</taxon>
        <taxon>Triticeae</taxon>
        <taxon>Triticinae</taxon>
        <taxon>Aegilops</taxon>
    </lineage>
</organism>
<dbReference type="AlphaFoldDB" id="A0A453NK56"/>
<dbReference type="InterPro" id="IPR015940">
    <property type="entry name" value="UBA"/>
</dbReference>
<dbReference type="InterPro" id="IPR009060">
    <property type="entry name" value="UBA-like_sf"/>
</dbReference>
<dbReference type="SUPFAM" id="SSF46934">
    <property type="entry name" value="UBA-like"/>
    <property type="match status" value="1"/>
</dbReference>
<reference evidence="2" key="3">
    <citation type="journal article" date="2017" name="Nature">
        <title>Genome sequence of the progenitor of the wheat D genome Aegilops tauschii.</title>
        <authorList>
            <person name="Luo M.C."/>
            <person name="Gu Y.Q."/>
            <person name="Puiu D."/>
            <person name="Wang H."/>
            <person name="Twardziok S.O."/>
            <person name="Deal K.R."/>
            <person name="Huo N."/>
            <person name="Zhu T."/>
            <person name="Wang L."/>
            <person name="Wang Y."/>
            <person name="McGuire P.E."/>
            <person name="Liu S."/>
            <person name="Long H."/>
            <person name="Ramasamy R.K."/>
            <person name="Rodriguez J.C."/>
            <person name="Van S.L."/>
            <person name="Yuan L."/>
            <person name="Wang Z."/>
            <person name="Xia Z."/>
            <person name="Xiao L."/>
            <person name="Anderson O.D."/>
            <person name="Ouyang S."/>
            <person name="Liang Y."/>
            <person name="Zimin A.V."/>
            <person name="Pertea G."/>
            <person name="Qi P."/>
            <person name="Bennetzen J.L."/>
            <person name="Dai X."/>
            <person name="Dawson M.W."/>
            <person name="Muller H.G."/>
            <person name="Kugler K."/>
            <person name="Rivarola-Duarte L."/>
            <person name="Spannagl M."/>
            <person name="Mayer K.F.X."/>
            <person name="Lu F.H."/>
            <person name="Bevan M.W."/>
            <person name="Leroy P."/>
            <person name="Li P."/>
            <person name="You F.M."/>
            <person name="Sun Q."/>
            <person name="Liu Z."/>
            <person name="Lyons E."/>
            <person name="Wicker T."/>
            <person name="Salzberg S.L."/>
            <person name="Devos K.M."/>
            <person name="Dvorak J."/>
        </authorList>
    </citation>
    <scope>NUCLEOTIDE SEQUENCE [LARGE SCALE GENOMIC DNA]</scope>
    <source>
        <strain evidence="2">cv. AL8/78</strain>
    </source>
</reference>
<dbReference type="Proteomes" id="UP000015105">
    <property type="component" value="Chromosome 6D"/>
</dbReference>
<reference evidence="2" key="4">
    <citation type="submission" date="2019-03" db="UniProtKB">
        <authorList>
            <consortium name="EnsemblPlants"/>
        </authorList>
    </citation>
    <scope>IDENTIFICATION</scope>
</reference>
<dbReference type="PROSITE" id="PS50030">
    <property type="entry name" value="UBA"/>
    <property type="match status" value="1"/>
</dbReference>
<dbReference type="Gramene" id="AET6Gv20401800.5">
    <property type="protein sequence ID" value="AET6Gv20401800.5"/>
    <property type="gene ID" value="AET6Gv20401800"/>
</dbReference>
<reference evidence="3" key="1">
    <citation type="journal article" date="2014" name="Science">
        <title>Ancient hybridizations among the ancestral genomes of bread wheat.</title>
        <authorList>
            <consortium name="International Wheat Genome Sequencing Consortium,"/>
            <person name="Marcussen T."/>
            <person name="Sandve S.R."/>
            <person name="Heier L."/>
            <person name="Spannagl M."/>
            <person name="Pfeifer M."/>
            <person name="Jakobsen K.S."/>
            <person name="Wulff B.B."/>
            <person name="Steuernagel B."/>
            <person name="Mayer K.F."/>
            <person name="Olsen O.A."/>
        </authorList>
    </citation>
    <scope>NUCLEOTIDE SEQUENCE [LARGE SCALE GENOMIC DNA]</scope>
    <source>
        <strain evidence="3">cv. AL8/78</strain>
    </source>
</reference>
<name>A0A453NK56_AEGTS</name>
<keyword evidence="3" id="KW-1185">Reference proteome</keyword>
<protein>
    <recommendedName>
        <fullName evidence="1">UBA domain-containing protein</fullName>
    </recommendedName>
</protein>
<evidence type="ECO:0000313" key="3">
    <source>
        <dbReference type="Proteomes" id="UP000015105"/>
    </source>
</evidence>
<dbReference type="EnsemblPlants" id="AET6Gv20401800.5">
    <property type="protein sequence ID" value="AET6Gv20401800.5"/>
    <property type="gene ID" value="AET6Gv20401800"/>
</dbReference>
<sequence length="198" mass="21899">MTMLSLTGKVMVRLSLHQLRLSGTRMLLAHPRWQANEEAPSTALIEEYVAMGFPKEIVVKGMKEIGHSDADALLELILTYQALGADDAVGNCSTSGCAPQGVEEEEDDDDLDFENWDGDDDDVGGRGTNCDDPGDEDFLQEMSQKDKKINSLVDMGFPEDEANIAITRCGILFLKFLSRQSCFHGEGNLCYTFLFKFS</sequence>
<proteinExistence type="predicted"/>
<reference evidence="2" key="5">
    <citation type="journal article" date="2021" name="G3 (Bethesda)">
        <title>Aegilops tauschii genome assembly Aet v5.0 features greater sequence contiguity and improved annotation.</title>
        <authorList>
            <person name="Wang L."/>
            <person name="Zhu T."/>
            <person name="Rodriguez J.C."/>
            <person name="Deal K.R."/>
            <person name="Dubcovsky J."/>
            <person name="McGuire P.E."/>
            <person name="Lux T."/>
            <person name="Spannagl M."/>
            <person name="Mayer K.F.X."/>
            <person name="Baldrich P."/>
            <person name="Meyers B.C."/>
            <person name="Huo N."/>
            <person name="Gu Y.Q."/>
            <person name="Zhou H."/>
            <person name="Devos K.M."/>
            <person name="Bennetzen J.L."/>
            <person name="Unver T."/>
            <person name="Budak H."/>
            <person name="Gulick P.J."/>
            <person name="Galiba G."/>
            <person name="Kalapos B."/>
            <person name="Nelson D.R."/>
            <person name="Li P."/>
            <person name="You F.M."/>
            <person name="Luo M.C."/>
            <person name="Dvorak J."/>
        </authorList>
    </citation>
    <scope>NUCLEOTIDE SEQUENCE [LARGE SCALE GENOMIC DNA]</scope>
    <source>
        <strain evidence="2">cv. AL8/78</strain>
    </source>
</reference>
<evidence type="ECO:0000313" key="2">
    <source>
        <dbReference type="EnsemblPlants" id="AET6Gv20401800.5"/>
    </source>
</evidence>
<feature type="domain" description="UBA" evidence="1">
    <location>
        <begin position="34"/>
        <end position="80"/>
    </location>
</feature>